<evidence type="ECO:0000313" key="2">
    <source>
        <dbReference type="EMBL" id="GMH63426.1"/>
    </source>
</evidence>
<dbReference type="AlphaFoldDB" id="A0A9W7A0L8"/>
<feature type="compositionally biased region" description="Acidic residues" evidence="1">
    <location>
        <begin position="365"/>
        <end position="375"/>
    </location>
</feature>
<accession>A0A9W7A0L8</accession>
<evidence type="ECO:0000313" key="3">
    <source>
        <dbReference type="Proteomes" id="UP001165085"/>
    </source>
</evidence>
<sequence>MATPATTSTRTHKNWQALVKRLAAHLHPEKRPIVLPDRKTEPSDFETFYRDGIKADIADFKENLKFTSDRLNHPYQSAPRYWKQFKGADTKSFWTDGFFSKLDLNSLDPFFRFFRTEDSFENRAKTYLSESEGLCLEIYLAHQVLKRNKPCHNCGKVALRWSGGSSGPWKDIVCTNCNAVYEVKAKNSIAKFNGSDTLSCSRSVNGGSLKAFHELPDDVEKYLIILKREDGGGGEDREGSSVVLSKIKNVKARLTGRTFTGGGFSTVIELKPLEGMVAKNVRFFTHWFRLEELGKYDRAWRERVVREVFAEVFPSDEVDWDGEKRLAAEPATETQQKLTAQNREEVIRSPPQLCRFTTDERKGEDDWEALWDEEEKGGGEGKGEELVR</sequence>
<feature type="compositionally biased region" description="Basic and acidic residues" evidence="1">
    <location>
        <begin position="376"/>
        <end position="388"/>
    </location>
</feature>
<feature type="region of interest" description="Disordered" evidence="1">
    <location>
        <begin position="359"/>
        <end position="388"/>
    </location>
</feature>
<dbReference type="Proteomes" id="UP001165085">
    <property type="component" value="Unassembled WGS sequence"/>
</dbReference>
<dbReference type="EMBL" id="BRXY01000084">
    <property type="protein sequence ID" value="GMH63426.1"/>
    <property type="molecule type" value="Genomic_DNA"/>
</dbReference>
<dbReference type="InterPro" id="IPR043025">
    <property type="entry name" value="DRP_PD-(D/E)XK_dom"/>
</dbReference>
<comment type="caution">
    <text evidence="2">The sequence shown here is derived from an EMBL/GenBank/DDBJ whole genome shotgun (WGS) entry which is preliminary data.</text>
</comment>
<proteinExistence type="predicted"/>
<dbReference type="Gene3D" id="3.40.210.30">
    <property type="entry name" value="Dam replacing family, catalytic PD-(D/E)XK domain"/>
    <property type="match status" value="1"/>
</dbReference>
<reference evidence="3" key="1">
    <citation type="journal article" date="2023" name="Commun. Biol.">
        <title>Genome analysis of Parmales, the sister group of diatoms, reveals the evolutionary specialization of diatoms from phago-mixotrophs to photoautotrophs.</title>
        <authorList>
            <person name="Ban H."/>
            <person name="Sato S."/>
            <person name="Yoshikawa S."/>
            <person name="Yamada K."/>
            <person name="Nakamura Y."/>
            <person name="Ichinomiya M."/>
            <person name="Sato N."/>
            <person name="Blanc-Mathieu R."/>
            <person name="Endo H."/>
            <person name="Kuwata A."/>
            <person name="Ogata H."/>
        </authorList>
    </citation>
    <scope>NUCLEOTIDE SEQUENCE [LARGE SCALE GENOMIC DNA]</scope>
    <source>
        <strain evidence="3">NIES 3701</strain>
    </source>
</reference>
<evidence type="ECO:0000256" key="1">
    <source>
        <dbReference type="SAM" id="MobiDB-lite"/>
    </source>
</evidence>
<dbReference type="OrthoDB" id="53579at2759"/>
<organism evidence="2 3">
    <name type="scientific">Triparma strigata</name>
    <dbReference type="NCBI Taxonomy" id="1606541"/>
    <lineage>
        <taxon>Eukaryota</taxon>
        <taxon>Sar</taxon>
        <taxon>Stramenopiles</taxon>
        <taxon>Ochrophyta</taxon>
        <taxon>Bolidophyceae</taxon>
        <taxon>Parmales</taxon>
        <taxon>Triparmaceae</taxon>
        <taxon>Triparma</taxon>
    </lineage>
</organism>
<keyword evidence="3" id="KW-1185">Reference proteome</keyword>
<protein>
    <submittedName>
        <fullName evidence="2">Uncharacterized protein</fullName>
    </submittedName>
</protein>
<name>A0A9W7A0L8_9STRA</name>
<gene>
    <name evidence="2" type="ORF">TrST_g1631</name>
</gene>